<dbReference type="EMBL" id="JAQQAF010000004">
    <property type="protein sequence ID" value="KAJ8491851.1"/>
    <property type="molecule type" value="Genomic_DNA"/>
</dbReference>
<dbReference type="AlphaFoldDB" id="A0AAV8R9Z5"/>
<feature type="compositionally biased region" description="Basic and acidic residues" evidence="1">
    <location>
        <begin position="112"/>
        <end position="124"/>
    </location>
</feature>
<accession>A0AAV8R9Z5</accession>
<reference evidence="2 3" key="1">
    <citation type="submission" date="2022-12" db="EMBL/GenBank/DDBJ databases">
        <title>Chromosome-scale assembly of the Ensete ventricosum genome.</title>
        <authorList>
            <person name="Dussert Y."/>
            <person name="Stocks J."/>
            <person name="Wendawek A."/>
            <person name="Woldeyes F."/>
            <person name="Nichols R.A."/>
            <person name="Borrell J.S."/>
        </authorList>
    </citation>
    <scope>NUCLEOTIDE SEQUENCE [LARGE SCALE GENOMIC DNA]</scope>
    <source>
        <strain evidence="3">cv. Maze</strain>
        <tissue evidence="2">Seeds</tissue>
    </source>
</reference>
<name>A0AAV8R9Z5_ENSVE</name>
<proteinExistence type="predicted"/>
<dbReference type="Proteomes" id="UP001222027">
    <property type="component" value="Unassembled WGS sequence"/>
</dbReference>
<gene>
    <name evidence="2" type="ORF">OPV22_013572</name>
</gene>
<sequence length="162" mass="18269">MATANRFDLLDIGEAVHNNFSPPCSIRFPVCLAYNERGDKCCTITRWGWPWRNRGWKRWSRWRDVPKSLLWLLERERPPRQPFGGGFAVDMGGSGGNGNEDSGGLGNWGTKTARDVSKDNKEGVPSETEEKEDKGMTLEDNLQPIKEVTPSLASWVNDEDKS</sequence>
<feature type="region of interest" description="Disordered" evidence="1">
    <location>
        <begin position="82"/>
        <end position="162"/>
    </location>
</feature>
<evidence type="ECO:0008006" key="4">
    <source>
        <dbReference type="Google" id="ProtNLM"/>
    </source>
</evidence>
<evidence type="ECO:0000313" key="2">
    <source>
        <dbReference type="EMBL" id="KAJ8491851.1"/>
    </source>
</evidence>
<keyword evidence="3" id="KW-1185">Reference proteome</keyword>
<protein>
    <recommendedName>
        <fullName evidence="4">Hyaluronan/mRNA-binding protein domain-containing protein</fullName>
    </recommendedName>
</protein>
<evidence type="ECO:0000313" key="3">
    <source>
        <dbReference type="Proteomes" id="UP001222027"/>
    </source>
</evidence>
<evidence type="ECO:0000256" key="1">
    <source>
        <dbReference type="SAM" id="MobiDB-lite"/>
    </source>
</evidence>
<comment type="caution">
    <text evidence="2">The sequence shown here is derived from an EMBL/GenBank/DDBJ whole genome shotgun (WGS) entry which is preliminary data.</text>
</comment>
<organism evidence="2 3">
    <name type="scientific">Ensete ventricosum</name>
    <name type="common">Abyssinian banana</name>
    <name type="synonym">Musa ensete</name>
    <dbReference type="NCBI Taxonomy" id="4639"/>
    <lineage>
        <taxon>Eukaryota</taxon>
        <taxon>Viridiplantae</taxon>
        <taxon>Streptophyta</taxon>
        <taxon>Embryophyta</taxon>
        <taxon>Tracheophyta</taxon>
        <taxon>Spermatophyta</taxon>
        <taxon>Magnoliopsida</taxon>
        <taxon>Liliopsida</taxon>
        <taxon>Zingiberales</taxon>
        <taxon>Musaceae</taxon>
        <taxon>Ensete</taxon>
    </lineage>
</organism>
<feature type="compositionally biased region" description="Gly residues" evidence="1">
    <location>
        <begin position="83"/>
        <end position="107"/>
    </location>
</feature>